<name>A0A6J7DHC2_9ZZZZ</name>
<sequence length="167" mass="17090">MTVDAPRLEPDQTRTRLAGRGWLGTTLALAGAVLSFLGWYGVSGTATVGEQLPYLASASIPGAALIVAAAIVLARESGQRTEHRTDALIAELHSLLVQETAASATTRLAEPTVPSGALVVVPGGGRYHRAMCALVVGKSGVEEIDAAAAGEQHLLACPVCEPDKPAA</sequence>
<organism evidence="2">
    <name type="scientific">freshwater metagenome</name>
    <dbReference type="NCBI Taxonomy" id="449393"/>
    <lineage>
        <taxon>unclassified sequences</taxon>
        <taxon>metagenomes</taxon>
        <taxon>ecological metagenomes</taxon>
    </lineage>
</organism>
<protein>
    <submittedName>
        <fullName evidence="2">Unannotated protein</fullName>
    </submittedName>
</protein>
<dbReference type="AlphaFoldDB" id="A0A6J7DHC2"/>
<feature type="transmembrane region" description="Helical" evidence="1">
    <location>
        <begin position="54"/>
        <end position="74"/>
    </location>
</feature>
<reference evidence="2" key="1">
    <citation type="submission" date="2020-05" db="EMBL/GenBank/DDBJ databases">
        <authorList>
            <person name="Chiriac C."/>
            <person name="Salcher M."/>
            <person name="Ghai R."/>
            <person name="Kavagutti S V."/>
        </authorList>
    </citation>
    <scope>NUCLEOTIDE SEQUENCE</scope>
</reference>
<evidence type="ECO:0000313" key="2">
    <source>
        <dbReference type="EMBL" id="CAB4869876.1"/>
    </source>
</evidence>
<keyword evidence="1" id="KW-0472">Membrane</keyword>
<accession>A0A6J7DHC2</accession>
<feature type="transmembrane region" description="Helical" evidence="1">
    <location>
        <begin position="21"/>
        <end position="42"/>
    </location>
</feature>
<keyword evidence="1" id="KW-1133">Transmembrane helix</keyword>
<gene>
    <name evidence="2" type="ORF">UFOPK3376_00758</name>
</gene>
<dbReference type="EMBL" id="CAFBLP010000013">
    <property type="protein sequence ID" value="CAB4869876.1"/>
    <property type="molecule type" value="Genomic_DNA"/>
</dbReference>
<evidence type="ECO:0000256" key="1">
    <source>
        <dbReference type="SAM" id="Phobius"/>
    </source>
</evidence>
<proteinExistence type="predicted"/>
<keyword evidence="1" id="KW-0812">Transmembrane</keyword>